<organism evidence="2 3">
    <name type="scientific">Nesterenkonia flava</name>
    <dbReference type="NCBI Taxonomy" id="469799"/>
    <lineage>
        <taxon>Bacteria</taxon>
        <taxon>Bacillati</taxon>
        <taxon>Actinomycetota</taxon>
        <taxon>Actinomycetes</taxon>
        <taxon>Micrococcales</taxon>
        <taxon>Micrococcaceae</taxon>
        <taxon>Nesterenkonia</taxon>
    </lineage>
</organism>
<evidence type="ECO:0000313" key="3">
    <source>
        <dbReference type="Proteomes" id="UP001260872"/>
    </source>
</evidence>
<evidence type="ECO:0000313" key="2">
    <source>
        <dbReference type="EMBL" id="MDR5711413.1"/>
    </source>
</evidence>
<accession>A0ABU1FS23</accession>
<feature type="region of interest" description="Disordered" evidence="1">
    <location>
        <begin position="397"/>
        <end position="429"/>
    </location>
</feature>
<evidence type="ECO:0000256" key="1">
    <source>
        <dbReference type="SAM" id="MobiDB-lite"/>
    </source>
</evidence>
<keyword evidence="3" id="KW-1185">Reference proteome</keyword>
<dbReference type="EMBL" id="JAVKGT010000008">
    <property type="protein sequence ID" value="MDR5711413.1"/>
    <property type="molecule type" value="Genomic_DNA"/>
</dbReference>
<sequence>MAPTIPTREIGTPGGLTATRNRRTGNTTYEVDPLEENRELRFPQSIPVYDRMRSQDGHIESIISAITLPVLKADWQLTGDVKPEVMALVRDSLGIPAAGEARARNLGYGISWREHVSQCAATLLWAGFMPFEQVYVVDEATGRVHLRKLAPRPPRTITNIEVGQDGGLEAIYQTPVWSPGASLLEEKRITVDRLVMYTHRKEGADWTGRSMLRSSYKHWLIKDVLLRLDAQAAERGSMGIPVVNYDKPEEKQLAEDIAENLRAGATAGVALPQSMKLTIIGVQGNTVDLVPRIRYHDQEIARSALAMFLDITSNENGSRALAEPILEVFMDSVQAFADGIAETATEHIVRDLVRLNFGDEEPYPELVAGDLKAARGIAVDHLKTLVDAGIIRPDDKLEDHQRSQYGLPERDTETTRTPQANQPVPAPSYSDTAVVQDELPGLQDLTEQLKQNTAARRRWYASRQADA</sequence>
<proteinExistence type="predicted"/>
<dbReference type="RefSeq" id="WP_310536795.1">
    <property type="nucleotide sequence ID" value="NZ_BAAAOC010000022.1"/>
</dbReference>
<dbReference type="InterPro" id="IPR009279">
    <property type="entry name" value="Portal_Mu"/>
</dbReference>
<dbReference type="Pfam" id="PF06074">
    <property type="entry name" value="Portal_Mu"/>
    <property type="match status" value="1"/>
</dbReference>
<dbReference type="Proteomes" id="UP001260872">
    <property type="component" value="Unassembled WGS sequence"/>
</dbReference>
<gene>
    <name evidence="2" type="ORF">RH857_04595</name>
</gene>
<feature type="compositionally biased region" description="Basic and acidic residues" evidence="1">
    <location>
        <begin position="397"/>
        <end position="414"/>
    </location>
</feature>
<feature type="region of interest" description="Disordered" evidence="1">
    <location>
        <begin position="1"/>
        <end position="22"/>
    </location>
</feature>
<protein>
    <submittedName>
        <fullName evidence="2">DUF935 family protein</fullName>
    </submittedName>
</protein>
<reference evidence="3" key="1">
    <citation type="submission" date="2023-07" db="EMBL/GenBank/DDBJ databases">
        <title>Description of three actinobacteria isolated from air of manufacturing shop in a pharmaceutical factory.</title>
        <authorList>
            <person name="Zhang D.-F."/>
        </authorList>
    </citation>
    <scope>NUCLEOTIDE SEQUENCE [LARGE SCALE GENOMIC DNA]</scope>
    <source>
        <strain evidence="3">CCTCC AB 207010</strain>
    </source>
</reference>
<name>A0ABU1FS23_9MICC</name>
<comment type="caution">
    <text evidence="2">The sequence shown here is derived from an EMBL/GenBank/DDBJ whole genome shotgun (WGS) entry which is preliminary data.</text>
</comment>